<reference evidence="1" key="1">
    <citation type="journal article" date="2020" name="Nature">
        <title>Giant virus diversity and host interactions through global metagenomics.</title>
        <authorList>
            <person name="Schulz F."/>
            <person name="Roux S."/>
            <person name="Paez-Espino D."/>
            <person name="Jungbluth S."/>
            <person name="Walsh D.A."/>
            <person name="Denef V.J."/>
            <person name="McMahon K.D."/>
            <person name="Konstantinidis K.T."/>
            <person name="Eloe-Fadrosh E.A."/>
            <person name="Kyrpides N.C."/>
            <person name="Woyke T."/>
        </authorList>
    </citation>
    <scope>NUCLEOTIDE SEQUENCE</scope>
    <source>
        <strain evidence="1">GVMAG-M-3300027892-73</strain>
    </source>
</reference>
<accession>A0A6C0LNR9</accession>
<name>A0A6C0LNR9_9ZZZZ</name>
<protein>
    <submittedName>
        <fullName evidence="1">Uncharacterized protein</fullName>
    </submittedName>
</protein>
<proteinExistence type="predicted"/>
<dbReference type="AlphaFoldDB" id="A0A6C0LNR9"/>
<organism evidence="1">
    <name type="scientific">viral metagenome</name>
    <dbReference type="NCBI Taxonomy" id="1070528"/>
    <lineage>
        <taxon>unclassified sequences</taxon>
        <taxon>metagenomes</taxon>
        <taxon>organismal metagenomes</taxon>
    </lineage>
</organism>
<evidence type="ECO:0000313" key="1">
    <source>
        <dbReference type="EMBL" id="QHU30922.1"/>
    </source>
</evidence>
<dbReference type="EMBL" id="MN740521">
    <property type="protein sequence ID" value="QHU30922.1"/>
    <property type="molecule type" value="Genomic_DNA"/>
</dbReference>
<sequence length="80" mass="9138">MPLERNGFKWTINEIMTLQRENELLGLSATEIASNHKRSVRAIVSKLETEGFCHNNPTEDLGLETIGQRVALSPRRLRSY</sequence>